<proteinExistence type="predicted"/>
<sequence>MKPANSTPRRHHSQHHSHRRATSRSRPAAPARRPSAIQRFLRKMPSPFNIVRACIYVAVLIWTVVCLAIAGHFQSRLIASDLTHFVPFAIFVCSATLLVMAVLLGFTFKRSQSPISTKIELACLGLVGTFWLALGVFLATSESEAADVECFSDADATTPVDVSDFSTETYQAQYHVLEAFSLFNAILIWGFGLLLLGCALRFHFKGRKHVWTRPATTTHWFRKITPLKELQLPAPATAGRVGRTQSRSRPQGPVRGDSSRSRGEKTYNEKSAPIASKYASKRDASVPPLPSLPYRPQRAHTTNRYDKFHREASPRRRAGYIVVLLFSAVVLGIAGYFANIFLPNINRDFVIFALIVPSLNILAFILTLQWSRPRLEAFWLFVLAALWLAMGAWSADLIGYVECSSIFGQRTQTKSGSISSRSYCYEMKVIEAFSWANFCLLTIFFIILLMLTSRAQALGRPFAWQENIIELPWFGQMPGYPGGAYIGSYQNGANGAYPMQQQMMLPPNAFVIQQQPGHSVVIQPGPGGQPPVVNQIPSTNV</sequence>
<feature type="transmembrane region" description="Helical" evidence="2">
    <location>
        <begin position="50"/>
        <end position="73"/>
    </location>
</feature>
<name>S7QIS9_GLOTA</name>
<dbReference type="eggNOG" id="ENOG502SNH1">
    <property type="taxonomic scope" value="Eukaryota"/>
</dbReference>
<accession>S7QIS9</accession>
<reference evidence="3 4" key="1">
    <citation type="journal article" date="2012" name="Science">
        <title>The Paleozoic origin of enzymatic lignin decomposition reconstructed from 31 fungal genomes.</title>
        <authorList>
            <person name="Floudas D."/>
            <person name="Binder M."/>
            <person name="Riley R."/>
            <person name="Barry K."/>
            <person name="Blanchette R.A."/>
            <person name="Henrissat B."/>
            <person name="Martinez A.T."/>
            <person name="Otillar R."/>
            <person name="Spatafora J.W."/>
            <person name="Yadav J.S."/>
            <person name="Aerts A."/>
            <person name="Benoit I."/>
            <person name="Boyd A."/>
            <person name="Carlson A."/>
            <person name="Copeland A."/>
            <person name="Coutinho P.M."/>
            <person name="de Vries R.P."/>
            <person name="Ferreira P."/>
            <person name="Findley K."/>
            <person name="Foster B."/>
            <person name="Gaskell J."/>
            <person name="Glotzer D."/>
            <person name="Gorecki P."/>
            <person name="Heitman J."/>
            <person name="Hesse C."/>
            <person name="Hori C."/>
            <person name="Igarashi K."/>
            <person name="Jurgens J.A."/>
            <person name="Kallen N."/>
            <person name="Kersten P."/>
            <person name="Kohler A."/>
            <person name="Kuees U."/>
            <person name="Kumar T.K.A."/>
            <person name="Kuo A."/>
            <person name="LaButti K."/>
            <person name="Larrondo L.F."/>
            <person name="Lindquist E."/>
            <person name="Ling A."/>
            <person name="Lombard V."/>
            <person name="Lucas S."/>
            <person name="Lundell T."/>
            <person name="Martin R."/>
            <person name="McLaughlin D.J."/>
            <person name="Morgenstern I."/>
            <person name="Morin E."/>
            <person name="Murat C."/>
            <person name="Nagy L.G."/>
            <person name="Nolan M."/>
            <person name="Ohm R.A."/>
            <person name="Patyshakuliyeva A."/>
            <person name="Rokas A."/>
            <person name="Ruiz-Duenas F.J."/>
            <person name="Sabat G."/>
            <person name="Salamov A."/>
            <person name="Samejima M."/>
            <person name="Schmutz J."/>
            <person name="Slot J.C."/>
            <person name="St John F."/>
            <person name="Stenlid J."/>
            <person name="Sun H."/>
            <person name="Sun S."/>
            <person name="Syed K."/>
            <person name="Tsang A."/>
            <person name="Wiebenga A."/>
            <person name="Young D."/>
            <person name="Pisabarro A."/>
            <person name="Eastwood D.C."/>
            <person name="Martin F."/>
            <person name="Cullen D."/>
            <person name="Grigoriev I.V."/>
            <person name="Hibbett D.S."/>
        </authorList>
    </citation>
    <scope>NUCLEOTIDE SEQUENCE [LARGE SCALE GENOMIC DNA]</scope>
    <source>
        <strain evidence="3 4">ATCC 11539</strain>
    </source>
</reference>
<feature type="transmembrane region" description="Helical" evidence="2">
    <location>
        <begin position="432"/>
        <end position="451"/>
    </location>
</feature>
<protein>
    <recommendedName>
        <fullName evidence="5">MARVEL domain-containing protein</fullName>
    </recommendedName>
</protein>
<feature type="compositionally biased region" description="Basic residues" evidence="1">
    <location>
        <begin position="8"/>
        <end position="23"/>
    </location>
</feature>
<feature type="region of interest" description="Disordered" evidence="1">
    <location>
        <begin position="1"/>
        <end position="33"/>
    </location>
</feature>
<feature type="compositionally biased region" description="Basic and acidic residues" evidence="1">
    <location>
        <begin position="257"/>
        <end position="268"/>
    </location>
</feature>
<keyword evidence="2" id="KW-0472">Membrane</keyword>
<keyword evidence="2" id="KW-0812">Transmembrane</keyword>
<feature type="transmembrane region" description="Helical" evidence="2">
    <location>
        <begin position="85"/>
        <end position="107"/>
    </location>
</feature>
<dbReference type="EMBL" id="KB469297">
    <property type="protein sequence ID" value="EPQ59248.1"/>
    <property type="molecule type" value="Genomic_DNA"/>
</dbReference>
<evidence type="ECO:0000313" key="3">
    <source>
        <dbReference type="EMBL" id="EPQ59248.1"/>
    </source>
</evidence>
<dbReference type="OrthoDB" id="3266740at2759"/>
<evidence type="ECO:0000256" key="1">
    <source>
        <dbReference type="SAM" id="MobiDB-lite"/>
    </source>
</evidence>
<dbReference type="OMA" id="WSAPRTE"/>
<dbReference type="GeneID" id="19300557"/>
<organism evidence="3 4">
    <name type="scientific">Gloeophyllum trabeum (strain ATCC 11539 / FP-39264 / Madison 617)</name>
    <name type="common">Brown rot fungus</name>
    <dbReference type="NCBI Taxonomy" id="670483"/>
    <lineage>
        <taxon>Eukaryota</taxon>
        <taxon>Fungi</taxon>
        <taxon>Dikarya</taxon>
        <taxon>Basidiomycota</taxon>
        <taxon>Agaricomycotina</taxon>
        <taxon>Agaricomycetes</taxon>
        <taxon>Gloeophyllales</taxon>
        <taxon>Gloeophyllaceae</taxon>
        <taxon>Gloeophyllum</taxon>
    </lineage>
</organism>
<dbReference type="AlphaFoldDB" id="S7QIS9"/>
<feature type="transmembrane region" description="Helical" evidence="2">
    <location>
        <begin position="182"/>
        <end position="204"/>
    </location>
</feature>
<dbReference type="HOGENOM" id="CLU_503472_0_0_1"/>
<feature type="transmembrane region" description="Helical" evidence="2">
    <location>
        <begin position="349"/>
        <end position="370"/>
    </location>
</feature>
<evidence type="ECO:0000256" key="2">
    <source>
        <dbReference type="SAM" id="Phobius"/>
    </source>
</evidence>
<evidence type="ECO:0000313" key="4">
    <source>
        <dbReference type="Proteomes" id="UP000030669"/>
    </source>
</evidence>
<keyword evidence="4" id="KW-1185">Reference proteome</keyword>
<feature type="transmembrane region" description="Helical" evidence="2">
    <location>
        <begin position="119"/>
        <end position="139"/>
    </location>
</feature>
<gene>
    <name evidence="3" type="ORF">GLOTRDRAFT_119447</name>
</gene>
<dbReference type="KEGG" id="gtr:GLOTRDRAFT_119447"/>
<evidence type="ECO:0008006" key="5">
    <source>
        <dbReference type="Google" id="ProtNLM"/>
    </source>
</evidence>
<dbReference type="Proteomes" id="UP000030669">
    <property type="component" value="Unassembled WGS sequence"/>
</dbReference>
<feature type="region of interest" description="Disordered" evidence="1">
    <location>
        <begin position="235"/>
        <end position="270"/>
    </location>
</feature>
<feature type="transmembrane region" description="Helical" evidence="2">
    <location>
        <begin position="318"/>
        <end position="337"/>
    </location>
</feature>
<feature type="compositionally biased region" description="Low complexity" evidence="1">
    <location>
        <begin position="24"/>
        <end position="33"/>
    </location>
</feature>
<feature type="transmembrane region" description="Helical" evidence="2">
    <location>
        <begin position="377"/>
        <end position="395"/>
    </location>
</feature>
<keyword evidence="2" id="KW-1133">Transmembrane helix</keyword>
<dbReference type="RefSeq" id="XP_007862288.1">
    <property type="nucleotide sequence ID" value="XM_007864097.1"/>
</dbReference>